<evidence type="ECO:0000313" key="3">
    <source>
        <dbReference type="EMBL" id="KAI3903296.1"/>
    </source>
</evidence>
<organism evidence="3 4">
    <name type="scientific">Papaver atlanticum</name>
    <dbReference type="NCBI Taxonomy" id="357466"/>
    <lineage>
        <taxon>Eukaryota</taxon>
        <taxon>Viridiplantae</taxon>
        <taxon>Streptophyta</taxon>
        <taxon>Embryophyta</taxon>
        <taxon>Tracheophyta</taxon>
        <taxon>Spermatophyta</taxon>
        <taxon>Magnoliopsida</taxon>
        <taxon>Ranunculales</taxon>
        <taxon>Papaveraceae</taxon>
        <taxon>Papaveroideae</taxon>
        <taxon>Papaver</taxon>
    </lineage>
</organism>
<evidence type="ECO:0000256" key="1">
    <source>
        <dbReference type="ARBA" id="ARBA00008239"/>
    </source>
</evidence>
<keyword evidence="4" id="KW-1185">Reference proteome</keyword>
<dbReference type="Gene3D" id="1.20.120.790">
    <property type="entry name" value="Heat shock protein 90, C-terminal domain"/>
    <property type="match status" value="1"/>
</dbReference>
<dbReference type="InterPro" id="IPR001404">
    <property type="entry name" value="Hsp90_fam"/>
</dbReference>
<accession>A0AAD4SGT8</accession>
<dbReference type="SUPFAM" id="SSF110942">
    <property type="entry name" value="HSP90 C-terminal domain"/>
    <property type="match status" value="1"/>
</dbReference>
<evidence type="ECO:0000313" key="4">
    <source>
        <dbReference type="Proteomes" id="UP001202328"/>
    </source>
</evidence>
<dbReference type="EMBL" id="JAJJMB010011222">
    <property type="protein sequence ID" value="KAI3903296.1"/>
    <property type="molecule type" value="Genomic_DNA"/>
</dbReference>
<gene>
    <name evidence="3" type="ORF">MKW98_031950</name>
</gene>
<proteinExistence type="inferred from homology"/>
<reference evidence="3" key="1">
    <citation type="submission" date="2022-04" db="EMBL/GenBank/DDBJ databases">
        <title>A functionally conserved STORR gene fusion in Papaver species that diverged 16.8 million years ago.</title>
        <authorList>
            <person name="Catania T."/>
        </authorList>
    </citation>
    <scope>NUCLEOTIDE SEQUENCE</scope>
    <source>
        <strain evidence="3">S-188037</strain>
    </source>
</reference>
<feature type="non-terminal residue" evidence="3">
    <location>
        <position position="1"/>
    </location>
</feature>
<dbReference type="PANTHER" id="PTHR11528">
    <property type="entry name" value="HEAT SHOCK PROTEIN 90 FAMILY MEMBER"/>
    <property type="match status" value="1"/>
</dbReference>
<comment type="similarity">
    <text evidence="1">Belongs to the heat shock protein 90 family.</text>
</comment>
<dbReference type="GO" id="GO:0005524">
    <property type="term" value="F:ATP binding"/>
    <property type="evidence" value="ECO:0007669"/>
    <property type="project" value="InterPro"/>
</dbReference>
<dbReference type="GO" id="GO:0016887">
    <property type="term" value="F:ATP hydrolysis activity"/>
    <property type="evidence" value="ECO:0007669"/>
    <property type="project" value="InterPro"/>
</dbReference>
<name>A0AAD4SGT8_9MAGN</name>
<dbReference type="AlphaFoldDB" id="A0AAD4SGT8"/>
<dbReference type="Pfam" id="PF00183">
    <property type="entry name" value="HSP90"/>
    <property type="match status" value="1"/>
</dbReference>
<protein>
    <submittedName>
        <fullName evidence="3">Uncharacterized protein</fullName>
    </submittedName>
</protein>
<comment type="caution">
    <text evidence="3">The sequence shown here is derived from an EMBL/GenBank/DDBJ whole genome shotgun (WGS) entry which is preliminary data.</text>
</comment>
<keyword evidence="2" id="KW-0143">Chaperone</keyword>
<dbReference type="Proteomes" id="UP001202328">
    <property type="component" value="Unassembled WGS sequence"/>
</dbReference>
<dbReference type="InterPro" id="IPR037196">
    <property type="entry name" value="HSP90_C"/>
</dbReference>
<evidence type="ECO:0000256" key="2">
    <source>
        <dbReference type="ARBA" id="ARBA00023186"/>
    </source>
</evidence>
<dbReference type="GO" id="GO:0051082">
    <property type="term" value="F:unfolded protein binding"/>
    <property type="evidence" value="ECO:0007669"/>
    <property type="project" value="InterPro"/>
</dbReference>
<dbReference type="GO" id="GO:0140662">
    <property type="term" value="F:ATP-dependent protein folding chaperone"/>
    <property type="evidence" value="ECO:0007669"/>
    <property type="project" value="InterPro"/>
</dbReference>
<sequence>ARVEETVDYKESLCEETDVDVMQFLQKHSFPVQVLFLVDPINEEDLDLGDKDEEKEKQIRKEFGVTCDCIKKCLDDKVASVQISNRLSSSPCVLASGKFGWSANMDRLNIPCHIVRLSILDNLVIVNHKRMCLWMQICSSLGYRSSWELEERLVKVGVLNII</sequence>